<feature type="transmembrane region" description="Helical" evidence="8">
    <location>
        <begin position="28"/>
        <end position="45"/>
    </location>
</feature>
<keyword evidence="3" id="KW-1003">Cell membrane</keyword>
<evidence type="ECO:0000259" key="9">
    <source>
        <dbReference type="Pfam" id="PF09976"/>
    </source>
</evidence>
<dbReference type="Pfam" id="PF09976">
    <property type="entry name" value="TPR_21"/>
    <property type="match status" value="1"/>
</dbReference>
<dbReference type="AlphaFoldDB" id="A0A840BS70"/>
<feature type="domain" description="Ancillary SecYEG translocon subunit/Cell division coordinator CpoB TPR" evidence="9">
    <location>
        <begin position="19"/>
        <end position="187"/>
    </location>
</feature>
<accession>A0A840BS70</accession>
<comment type="subcellular location">
    <subcellularLocation>
        <location evidence="2">Cell membrane</location>
    </subcellularLocation>
    <subcellularLocation>
        <location evidence="1">Membrane</location>
        <topology evidence="1">Single-pass membrane protein</topology>
    </subcellularLocation>
</comment>
<dbReference type="RefSeq" id="WP_019400466.1">
    <property type="nucleotide sequence ID" value="NZ_JACIEN010000001.1"/>
</dbReference>
<evidence type="ECO:0000256" key="1">
    <source>
        <dbReference type="ARBA" id="ARBA00004167"/>
    </source>
</evidence>
<keyword evidence="4 8" id="KW-0812">Transmembrane</keyword>
<evidence type="ECO:0000256" key="6">
    <source>
        <dbReference type="ARBA" id="ARBA00023136"/>
    </source>
</evidence>
<keyword evidence="11" id="KW-1185">Reference proteome</keyword>
<dbReference type="PANTHER" id="PTHR38035">
    <property type="entry name" value="UPF0070 PROTEIN YFGM"/>
    <property type="match status" value="1"/>
</dbReference>
<evidence type="ECO:0000256" key="4">
    <source>
        <dbReference type="ARBA" id="ARBA00022692"/>
    </source>
</evidence>
<proteinExistence type="predicted"/>
<reference evidence="10 11" key="1">
    <citation type="submission" date="2020-08" db="EMBL/GenBank/DDBJ databases">
        <title>Genomic Encyclopedia of Type Strains, Phase IV (KMG-IV): sequencing the most valuable type-strain genomes for metagenomic binning, comparative biology and taxonomic classification.</title>
        <authorList>
            <person name="Goeker M."/>
        </authorList>
    </citation>
    <scope>NUCLEOTIDE SEQUENCE [LARGE SCALE GENOMIC DNA]</scope>
    <source>
        <strain evidence="10 11">DSM 103737</strain>
    </source>
</reference>
<dbReference type="EMBL" id="JACIEN010000001">
    <property type="protein sequence ID" value="MBB4015860.1"/>
    <property type="molecule type" value="Genomic_DNA"/>
</dbReference>
<gene>
    <name evidence="10" type="ORF">GGR16_000866</name>
</gene>
<dbReference type="GO" id="GO:0005886">
    <property type="term" value="C:plasma membrane"/>
    <property type="evidence" value="ECO:0007669"/>
    <property type="project" value="UniProtKB-SubCell"/>
</dbReference>
<comment type="caution">
    <text evidence="10">The sequence shown here is derived from an EMBL/GenBank/DDBJ whole genome shotgun (WGS) entry which is preliminary data.</text>
</comment>
<keyword evidence="7" id="KW-0143">Chaperone</keyword>
<evidence type="ECO:0000256" key="2">
    <source>
        <dbReference type="ARBA" id="ARBA00004236"/>
    </source>
</evidence>
<organism evidence="10 11">
    <name type="scientific">Chelatococcus caeni</name>
    <dbReference type="NCBI Taxonomy" id="1348468"/>
    <lineage>
        <taxon>Bacteria</taxon>
        <taxon>Pseudomonadati</taxon>
        <taxon>Pseudomonadota</taxon>
        <taxon>Alphaproteobacteria</taxon>
        <taxon>Hyphomicrobiales</taxon>
        <taxon>Chelatococcaceae</taxon>
        <taxon>Chelatococcus</taxon>
    </lineage>
</organism>
<evidence type="ECO:0000256" key="8">
    <source>
        <dbReference type="SAM" id="Phobius"/>
    </source>
</evidence>
<protein>
    <recommendedName>
        <fullName evidence="9">Ancillary SecYEG translocon subunit/Cell division coordinator CpoB TPR domain-containing protein</fullName>
    </recommendedName>
</protein>
<dbReference type="InterPro" id="IPR026039">
    <property type="entry name" value="YfgM"/>
</dbReference>
<dbReference type="GO" id="GO:0044877">
    <property type="term" value="F:protein-containing complex binding"/>
    <property type="evidence" value="ECO:0007669"/>
    <property type="project" value="InterPro"/>
</dbReference>
<name>A0A840BS70_9HYPH</name>
<keyword evidence="5 8" id="KW-1133">Transmembrane helix</keyword>
<evidence type="ECO:0000256" key="7">
    <source>
        <dbReference type="ARBA" id="ARBA00023186"/>
    </source>
</evidence>
<dbReference type="Proteomes" id="UP000577362">
    <property type="component" value="Unassembled WGS sequence"/>
</dbReference>
<evidence type="ECO:0000313" key="11">
    <source>
        <dbReference type="Proteomes" id="UP000577362"/>
    </source>
</evidence>
<evidence type="ECO:0000256" key="5">
    <source>
        <dbReference type="ARBA" id="ARBA00022989"/>
    </source>
</evidence>
<dbReference type="PANTHER" id="PTHR38035:SF1">
    <property type="entry name" value="ANCILLARY SECYEG TRANSLOCON SUBUNIT"/>
    <property type="match status" value="1"/>
</dbReference>
<sequence>MADIFHEIEEELRRDKALAFWKKHGTKVIVLAVVFVAAIGGWRFYQHQQRSQAEATGARYEQALELLGANRGDEAAALLREIENDGSTGYRLVARLRLAAETARSDPARGVEAYEAIAADATVPAGLRDLARLRAVVAGFGQMDAAAVTAKLEPLATPTAVWRHSARELLGLAALKAGDYEAAGRWFDQIASDREAPPALRQRVNIYLELVRSGPAGNAG</sequence>
<keyword evidence="6 8" id="KW-0472">Membrane</keyword>
<dbReference type="InterPro" id="IPR018704">
    <property type="entry name" value="SecYEG/CpoB_TPR"/>
</dbReference>
<evidence type="ECO:0000256" key="3">
    <source>
        <dbReference type="ARBA" id="ARBA00022475"/>
    </source>
</evidence>
<evidence type="ECO:0000313" key="10">
    <source>
        <dbReference type="EMBL" id="MBB4015860.1"/>
    </source>
</evidence>